<feature type="compositionally biased region" description="Low complexity" evidence="1">
    <location>
        <begin position="649"/>
        <end position="659"/>
    </location>
</feature>
<dbReference type="OrthoDB" id="5990677at2759"/>
<feature type="compositionally biased region" description="Polar residues" evidence="1">
    <location>
        <begin position="521"/>
        <end position="532"/>
    </location>
</feature>
<reference evidence="2" key="3">
    <citation type="submission" date="2025-09" db="UniProtKB">
        <authorList>
            <consortium name="Ensembl"/>
        </authorList>
    </citation>
    <scope>IDENTIFICATION</scope>
</reference>
<dbReference type="AlphaFoldDB" id="A0A8C4RWP3"/>
<dbReference type="PANTHER" id="PTHR22014:SF2">
    <property type="entry name" value="RNA-BINDING PROTEIN 33"/>
    <property type="match status" value="1"/>
</dbReference>
<dbReference type="SUPFAM" id="SSF54928">
    <property type="entry name" value="RNA-binding domain, RBD"/>
    <property type="match status" value="1"/>
</dbReference>
<feature type="compositionally biased region" description="Acidic residues" evidence="1">
    <location>
        <begin position="239"/>
        <end position="249"/>
    </location>
</feature>
<feature type="compositionally biased region" description="Basic and acidic residues" evidence="1">
    <location>
        <begin position="333"/>
        <end position="343"/>
    </location>
</feature>
<feature type="compositionally biased region" description="Acidic residues" evidence="1">
    <location>
        <begin position="176"/>
        <end position="188"/>
    </location>
</feature>
<feature type="compositionally biased region" description="Polar residues" evidence="1">
    <location>
        <begin position="964"/>
        <end position="978"/>
    </location>
</feature>
<gene>
    <name evidence="2" type="primary">RBM33</name>
    <name evidence="2" type="synonym">rbm33a</name>
</gene>
<feature type="compositionally biased region" description="Polar residues" evidence="1">
    <location>
        <begin position="390"/>
        <end position="399"/>
    </location>
</feature>
<dbReference type="PANTHER" id="PTHR22014">
    <property type="entry name" value="RNA-BINDING PROTEIN 33"/>
    <property type="match status" value="1"/>
</dbReference>
<dbReference type="InterPro" id="IPR012677">
    <property type="entry name" value="Nucleotide-bd_a/b_plait_sf"/>
</dbReference>
<evidence type="ECO:0000313" key="3">
    <source>
        <dbReference type="Proteomes" id="UP000694620"/>
    </source>
</evidence>
<feature type="compositionally biased region" description="Acidic residues" evidence="1">
    <location>
        <begin position="54"/>
        <end position="71"/>
    </location>
</feature>
<feature type="region of interest" description="Disordered" evidence="1">
    <location>
        <begin position="1"/>
        <end position="75"/>
    </location>
</feature>
<dbReference type="Proteomes" id="UP000694620">
    <property type="component" value="Chromosome 6"/>
</dbReference>
<dbReference type="GO" id="GO:0003723">
    <property type="term" value="F:RNA binding"/>
    <property type="evidence" value="ECO:0007669"/>
    <property type="project" value="TreeGrafter"/>
</dbReference>
<feature type="region of interest" description="Disordered" evidence="1">
    <location>
        <begin position="176"/>
        <end position="257"/>
    </location>
</feature>
<evidence type="ECO:0000313" key="2">
    <source>
        <dbReference type="Ensembl" id="ENSECRP00000008059.1"/>
    </source>
</evidence>
<feature type="region of interest" description="Disordered" evidence="1">
    <location>
        <begin position="333"/>
        <end position="358"/>
    </location>
</feature>
<feature type="compositionally biased region" description="Low complexity" evidence="1">
    <location>
        <begin position="542"/>
        <end position="553"/>
    </location>
</feature>
<dbReference type="InterPro" id="IPR039878">
    <property type="entry name" value="RBM33"/>
</dbReference>
<organism evidence="2 3">
    <name type="scientific">Erpetoichthys calabaricus</name>
    <name type="common">Rope fish</name>
    <name type="synonym">Calamoichthys calabaricus</name>
    <dbReference type="NCBI Taxonomy" id="27687"/>
    <lineage>
        <taxon>Eukaryota</taxon>
        <taxon>Metazoa</taxon>
        <taxon>Chordata</taxon>
        <taxon>Craniata</taxon>
        <taxon>Vertebrata</taxon>
        <taxon>Euteleostomi</taxon>
        <taxon>Actinopterygii</taxon>
        <taxon>Polypteriformes</taxon>
        <taxon>Polypteridae</taxon>
        <taxon>Erpetoichthys</taxon>
    </lineage>
</organism>
<feature type="compositionally biased region" description="Acidic residues" evidence="1">
    <location>
        <begin position="29"/>
        <end position="44"/>
    </location>
</feature>
<feature type="compositionally biased region" description="Pro residues" evidence="1">
    <location>
        <begin position="620"/>
        <end position="631"/>
    </location>
</feature>
<feature type="region of interest" description="Disordered" evidence="1">
    <location>
        <begin position="97"/>
        <end position="124"/>
    </location>
</feature>
<feature type="region of interest" description="Disordered" evidence="1">
    <location>
        <begin position="377"/>
        <end position="435"/>
    </location>
</feature>
<name>A0A8C4RWP3_ERPCA</name>
<feature type="region of interest" description="Disordered" evidence="1">
    <location>
        <begin position="789"/>
        <end position="833"/>
    </location>
</feature>
<reference evidence="2" key="2">
    <citation type="submission" date="2025-08" db="UniProtKB">
        <authorList>
            <consortium name="Ensembl"/>
        </authorList>
    </citation>
    <scope>IDENTIFICATION</scope>
</reference>
<keyword evidence="3" id="KW-1185">Reference proteome</keyword>
<dbReference type="GeneTree" id="ENSGT00530000063891"/>
<feature type="region of interest" description="Disordered" evidence="1">
    <location>
        <begin position="449"/>
        <end position="677"/>
    </location>
</feature>
<dbReference type="Ensembl" id="ENSECRT00000008189.1">
    <property type="protein sequence ID" value="ENSECRP00000008059.1"/>
    <property type="gene ID" value="ENSECRG00000005377.1"/>
</dbReference>
<proteinExistence type="predicted"/>
<dbReference type="Gene3D" id="3.30.70.330">
    <property type="match status" value="1"/>
</dbReference>
<evidence type="ECO:0000256" key="1">
    <source>
        <dbReference type="SAM" id="MobiDB-lite"/>
    </source>
</evidence>
<dbReference type="InterPro" id="IPR035979">
    <property type="entry name" value="RBD_domain_sf"/>
</dbReference>
<reference evidence="2" key="1">
    <citation type="submission" date="2021-06" db="EMBL/GenBank/DDBJ databases">
        <authorList>
            <consortium name="Wellcome Sanger Institute Data Sharing"/>
        </authorList>
    </citation>
    <scope>NUCLEOTIDE SEQUENCE [LARGE SCALE GENOMIC DNA]</scope>
</reference>
<accession>A0A8C4RWP3</accession>
<protein>
    <submittedName>
        <fullName evidence="2">RNA binding motif protein 33</fullName>
    </submittedName>
</protein>
<feature type="compositionally biased region" description="Pro residues" evidence="1">
    <location>
        <begin position="483"/>
        <end position="497"/>
    </location>
</feature>
<feature type="compositionally biased region" description="Polar residues" evidence="1">
    <location>
        <begin position="986"/>
        <end position="1004"/>
    </location>
</feature>
<sequence>MAASGKDDEFDQFDKPGAERSRRRRTGDEDFDSDLEYELLDDDWLSSKKNQSDLSDEELNDDLLQSDEEDQNISSEGVVISLNATTGLVSSFDYGKSDHEQVLEDSSYEQEGNDNLTAENYEGGEDLEGEEAYSQDVYAEHYEIDDADLEENQLGYLAEQAEGEIYNDEVLDIEINDPLDDEFQEDDYSQAYSEQSSVLLDHCDAMQEEVEENLQHTESRFEAEEGEKEAEQDYQGKDESDEEDDDDGESERLRFKTERKDATVIRLSDAATKRRNIPETLELSEEAKAALQEFEEKEKQRKQGRLGGRIRGRGRGRGNFFCYGPSMLRKDVGDRGRLNEHRPPLMPLPLPMQHHHPRMPHQYHLQNFQERELQRPPVQPLIPSHPPHRSSPTQATHTRPQGDGSRIMSPPQSAHSPKQPKNIHINPHFRGPVSSSMQVPLMPVQSQPRPAVVPQRFPGAPEFQPHVPVNFNQPPRHHHPEPWRPPPPPLPPPPPSAPTQERDPFFIGDQRFPGQHIYDQNPPSLMSNNHNTPGPAPMAFNQPGPGFHQQGQPSIFQREGPIRSNLHPSGPMGLPHYSQPGMATPRPFIPHRQQFPQGPGQTFPPPHLQLGMQVRHRGPMQPPNPPPPSPHSQPQHHEHQNSPHHPQHSHSQQQPLHLQHQLHHHHSNQPGPLRARLLNMQPPFRPQLQNIQPQKPPRMQRPIQRTGTIRPRLSAPPQNVNKLQNQQVQAMPQRNSNLRELPEAPANVNLNSSRPIPTPAVLEKPVTRFMQNARAESSKALLVTNSVPGSVAQSEPVVAARSVEHKVEKEMPSSQPDPPPKAEEANPEEDEETRLYRLKIEEQKRLREEVLRRKEFRRQMQAGKRKKELMERMSTQQQLLPALAPVLPSPDKQVYQTNLLQAPTNGIHQPPQVIAIAAPSKPNIKNRLQMKNQSPIIPNMQQNTRPIQSNPNLQIQRQQRRNVHQSTPAQNSQTQNKALSLMSGIEKSQSTHSVAGQSRPQESRLSMKRTVMQRSNSMGGVDDQHGTQKVRVFKAFGGGPETVLEANPVMQSPRFQQFQQQRQQSGRKVTLGKTAFQQQLMPSRPQNFIQGVRNNSGNQSQIRAITQGRGRAVSGQMGRGRLMPNKQSPQVAEPQPCIVSIEGLSSSTTDVQLKNLLMSVGPIQMFQLFPEQRKAIAKFKNPQHALTFQQRFHRHMIDLSHINVSLNAG</sequence>
<feature type="compositionally biased region" description="Basic and acidic residues" evidence="1">
    <location>
        <begin position="213"/>
        <end position="238"/>
    </location>
</feature>
<feature type="region of interest" description="Disordered" evidence="1">
    <location>
        <begin position="954"/>
        <end position="1006"/>
    </location>
</feature>
<feature type="compositionally biased region" description="Basic and acidic residues" evidence="1">
    <location>
        <begin position="802"/>
        <end position="811"/>
    </location>
</feature>